<dbReference type="KEGG" id="grl:LPB144_04845"/>
<keyword evidence="1" id="KW-0812">Transmembrane</keyword>
<keyword evidence="4" id="KW-1185">Reference proteome</keyword>
<sequence>MNKTYKISFGIILILIIGLTWLESNEAEPVNWNPSFTSSDKIPLGAFVFFENIHRSFPSEIRTNKIPPYEYLNAQPDDGVYFFLNDGVQFDENELHDLLNWVDSGNTLFISAYRFGERLEDTLNIVLASYISDDDFTSRPGFNFTDPKLKLKDDLIFDQDLPAVFFTEIDSSQHLALGTSNFDDEAKVNFIKIKFGKGEIYLHTSPQALSNYFLLKDNNYQYAEGLLAYLNNETFIWDEYYKAGKSFFTSPLYILLNKRSLKWAYYITIIAAIAFILFEGKRKQRAIPIVKPLTNKSLEYIETISQLYIDEGKFHELGEKKIMLFMEYIRDNYKLNPEQIDERFYVDLASKSDNSLEFTKEIFERIFKFQERENNSKQDFVSLSKAINSFKATHGK</sequence>
<feature type="domain" description="DUF4350" evidence="2">
    <location>
        <begin position="39"/>
        <end position="227"/>
    </location>
</feature>
<protein>
    <recommendedName>
        <fullName evidence="2">DUF4350 domain-containing protein</fullName>
    </recommendedName>
</protein>
<feature type="transmembrane region" description="Helical" evidence="1">
    <location>
        <begin position="263"/>
        <end position="280"/>
    </location>
</feature>
<dbReference type="EMBL" id="CP018153">
    <property type="protein sequence ID" value="APG59783.1"/>
    <property type="molecule type" value="Genomic_DNA"/>
</dbReference>
<dbReference type="OrthoDB" id="1111222at2"/>
<keyword evidence="1" id="KW-0472">Membrane</keyword>
<gene>
    <name evidence="3" type="ORF">LPB144_04845</name>
</gene>
<proteinExistence type="predicted"/>
<name>A0A1L3J3U7_9FLAO</name>
<dbReference type="AlphaFoldDB" id="A0A1L3J3U7"/>
<dbReference type="Pfam" id="PF14258">
    <property type="entry name" value="DUF4350"/>
    <property type="match status" value="1"/>
</dbReference>
<dbReference type="RefSeq" id="WP_072552435.1">
    <property type="nucleotide sequence ID" value="NZ_CP018153.1"/>
</dbReference>
<evidence type="ECO:0000313" key="3">
    <source>
        <dbReference type="EMBL" id="APG59783.1"/>
    </source>
</evidence>
<keyword evidence="1" id="KW-1133">Transmembrane helix</keyword>
<evidence type="ECO:0000256" key="1">
    <source>
        <dbReference type="SAM" id="Phobius"/>
    </source>
</evidence>
<evidence type="ECO:0000259" key="2">
    <source>
        <dbReference type="Pfam" id="PF14258"/>
    </source>
</evidence>
<dbReference type="InterPro" id="IPR025646">
    <property type="entry name" value="DUF4350"/>
</dbReference>
<organism evidence="3 4">
    <name type="scientific">Christiangramia salexigens</name>
    <dbReference type="NCBI Taxonomy" id="1913577"/>
    <lineage>
        <taxon>Bacteria</taxon>
        <taxon>Pseudomonadati</taxon>
        <taxon>Bacteroidota</taxon>
        <taxon>Flavobacteriia</taxon>
        <taxon>Flavobacteriales</taxon>
        <taxon>Flavobacteriaceae</taxon>
        <taxon>Christiangramia</taxon>
    </lineage>
</organism>
<dbReference type="Proteomes" id="UP000182510">
    <property type="component" value="Chromosome"/>
</dbReference>
<accession>A0A1L3J3U7</accession>
<evidence type="ECO:0000313" key="4">
    <source>
        <dbReference type="Proteomes" id="UP000182510"/>
    </source>
</evidence>
<dbReference type="STRING" id="1913577.LPB144_04845"/>
<reference evidence="3 4" key="1">
    <citation type="submission" date="2016-11" db="EMBL/GenBank/DDBJ databases">
        <title>Gramella sp. LPB0144 isolated from marine environment.</title>
        <authorList>
            <person name="Kim E."/>
            <person name="Yi H."/>
        </authorList>
    </citation>
    <scope>NUCLEOTIDE SEQUENCE [LARGE SCALE GENOMIC DNA]</scope>
    <source>
        <strain evidence="3 4">LPB0144</strain>
    </source>
</reference>